<dbReference type="AlphaFoldDB" id="A0AAV2IDU4"/>
<dbReference type="CDD" id="cd00064">
    <property type="entry name" value="FU"/>
    <property type="match status" value="1"/>
</dbReference>
<keyword evidence="4" id="KW-1185">Reference proteome</keyword>
<name>A0AAV2IDU4_LYMST</name>
<feature type="transmembrane region" description="Helical" evidence="2">
    <location>
        <begin position="197"/>
        <end position="214"/>
    </location>
</feature>
<evidence type="ECO:0000256" key="1">
    <source>
        <dbReference type="SAM" id="MobiDB-lite"/>
    </source>
</evidence>
<dbReference type="InterPro" id="IPR036383">
    <property type="entry name" value="TSP1_rpt_sf"/>
</dbReference>
<dbReference type="Gene3D" id="2.20.100.10">
    <property type="entry name" value="Thrombospondin type-1 (TSP1) repeat"/>
    <property type="match status" value="1"/>
</dbReference>
<reference evidence="3 4" key="1">
    <citation type="submission" date="2024-04" db="EMBL/GenBank/DDBJ databases">
        <authorList>
            <consortium name="Genoscope - CEA"/>
            <person name="William W."/>
        </authorList>
    </citation>
    <scope>NUCLEOTIDE SEQUENCE [LARGE SCALE GENOMIC DNA]</scope>
</reference>
<feature type="compositionally biased region" description="Basic and acidic residues" evidence="1">
    <location>
        <begin position="266"/>
        <end position="306"/>
    </location>
</feature>
<sequence length="469" mass="53190">MGDVVKGDGLDNDCDGLIDEEIKDLQDNDMDGHIDEDLSPPIRGEWGEWQSWTCLQNCKGSTATRHRYCNDPIPEAKGMYCQGNSKESRRNYCNTGLACPEDCPEKTFGLGCQMSCENCRTDCSKIQGTCLECEPGFRMPHNFCMTECPTGTYGLHCAGNCMFKCGEDCYERIQGNCFEHSETEYDKEFSVRDFTQFFPLIVSIMPLAVLFAVYRRAERERRVRLKSVAYLEYRRRTRRNTTSRGERRRSRRSTRTRLSMTQGTSHGRERTSLRDPVTFKDTPKRESVTFKDTPKRESVTFKDTPTRDSATFKGTPVSESATFKDTPKRESVTFKDTPKRESVTFKDTPKSESVTSEGSPILAPVAIVRQSISMKKVHLKTDCGLMDGVLMDRGSMLGSSVLRGSVISDNITESTQSIQSTDLKSDNSRKNDILKMNDTEIKKEKVLWDQVTNKDFKVATIDLYGSDII</sequence>
<evidence type="ECO:0000313" key="3">
    <source>
        <dbReference type="EMBL" id="CAL1543660.1"/>
    </source>
</evidence>
<dbReference type="SUPFAM" id="SSF82895">
    <property type="entry name" value="TSP-1 type 1 repeat"/>
    <property type="match status" value="1"/>
</dbReference>
<comment type="caution">
    <text evidence="3">The sequence shown here is derived from an EMBL/GenBank/DDBJ whole genome shotgun (WGS) entry which is preliminary data.</text>
</comment>
<dbReference type="EMBL" id="CAXITT010000569">
    <property type="protein sequence ID" value="CAL1543660.1"/>
    <property type="molecule type" value="Genomic_DNA"/>
</dbReference>
<dbReference type="InterPro" id="IPR000884">
    <property type="entry name" value="TSP1_rpt"/>
</dbReference>
<evidence type="ECO:0000313" key="4">
    <source>
        <dbReference type="Proteomes" id="UP001497497"/>
    </source>
</evidence>
<dbReference type="PROSITE" id="PS50092">
    <property type="entry name" value="TSP1"/>
    <property type="match status" value="1"/>
</dbReference>
<keyword evidence="2" id="KW-1133">Transmembrane helix</keyword>
<gene>
    <name evidence="3" type="ORF">GSLYS_00017194001</name>
</gene>
<dbReference type="Proteomes" id="UP001497497">
    <property type="component" value="Unassembled WGS sequence"/>
</dbReference>
<keyword evidence="2" id="KW-0812">Transmembrane</keyword>
<protein>
    <submittedName>
        <fullName evidence="3">Uncharacterized protein</fullName>
    </submittedName>
</protein>
<dbReference type="InterPro" id="IPR006212">
    <property type="entry name" value="Furin_repeat"/>
</dbReference>
<accession>A0AAV2IDU4</accession>
<feature type="compositionally biased region" description="Basic and acidic residues" evidence="1">
    <location>
        <begin position="325"/>
        <end position="350"/>
    </location>
</feature>
<feature type="compositionally biased region" description="Basic residues" evidence="1">
    <location>
        <begin position="236"/>
        <end position="255"/>
    </location>
</feature>
<feature type="region of interest" description="Disordered" evidence="1">
    <location>
        <begin position="236"/>
        <end position="357"/>
    </location>
</feature>
<organism evidence="3 4">
    <name type="scientific">Lymnaea stagnalis</name>
    <name type="common">Great pond snail</name>
    <name type="synonym">Helix stagnalis</name>
    <dbReference type="NCBI Taxonomy" id="6523"/>
    <lineage>
        <taxon>Eukaryota</taxon>
        <taxon>Metazoa</taxon>
        <taxon>Spiralia</taxon>
        <taxon>Lophotrochozoa</taxon>
        <taxon>Mollusca</taxon>
        <taxon>Gastropoda</taxon>
        <taxon>Heterobranchia</taxon>
        <taxon>Euthyneura</taxon>
        <taxon>Panpulmonata</taxon>
        <taxon>Hygrophila</taxon>
        <taxon>Lymnaeoidea</taxon>
        <taxon>Lymnaeidae</taxon>
        <taxon>Lymnaea</taxon>
    </lineage>
</organism>
<proteinExistence type="predicted"/>
<evidence type="ECO:0000256" key="2">
    <source>
        <dbReference type="SAM" id="Phobius"/>
    </source>
</evidence>
<keyword evidence="2" id="KW-0472">Membrane</keyword>